<feature type="domain" description="Reverse transcriptase Ty1/copia-type" evidence="1">
    <location>
        <begin position="3"/>
        <end position="169"/>
    </location>
</feature>
<proteinExistence type="predicted"/>
<dbReference type="InterPro" id="IPR013103">
    <property type="entry name" value="RVT_2"/>
</dbReference>
<name>A0A176W8Z5_MARPO</name>
<dbReference type="Proteomes" id="UP000077202">
    <property type="component" value="Unassembled WGS sequence"/>
</dbReference>
<dbReference type="SUPFAM" id="SSF56672">
    <property type="entry name" value="DNA/RNA polymerases"/>
    <property type="match status" value="1"/>
</dbReference>
<sequence length="270" mass="31467">MMKHTSIRVLLTLVNQHDLELEQMDAKTAILHGNLEEKILMAQLEDFFVKIGDEDKMCHLRKSLYGLKQFPRQWYLRFDKFMVRNGFSRSNFDSCVYVKWVDDSGIFLLLYVDDMLITSKNKNKIHNVLRLLGSEFEMKDMEPAKKILGMEITRDAMNYLCLKAQLQPIVALSTTKAEYIATTEGVKESLRLKGLIDEFEKVQNEVVLFCDNQSVIHLTKNQMFHESTKHIDIKLHFIQNVIVEVYVVVEKVHTDENPMDMATKMVMGHC</sequence>
<dbReference type="InterPro" id="IPR043502">
    <property type="entry name" value="DNA/RNA_pol_sf"/>
</dbReference>
<dbReference type="PANTHER" id="PTHR11439">
    <property type="entry name" value="GAG-POL-RELATED RETROTRANSPOSON"/>
    <property type="match status" value="1"/>
</dbReference>
<protein>
    <recommendedName>
        <fullName evidence="1">Reverse transcriptase Ty1/copia-type domain-containing protein</fullName>
    </recommendedName>
</protein>
<reference evidence="2" key="1">
    <citation type="submission" date="2016-03" db="EMBL/GenBank/DDBJ databases">
        <title>Mechanisms controlling the formation of the plant cell surface in tip-growing cells are functionally conserved among land plants.</title>
        <authorList>
            <person name="Honkanen S."/>
            <person name="Jones V.A."/>
            <person name="Morieri G."/>
            <person name="Champion C."/>
            <person name="Hetherington A.J."/>
            <person name="Kelly S."/>
            <person name="Saint-Marcoux D."/>
            <person name="Proust H."/>
            <person name="Prescott H."/>
            <person name="Dolan L."/>
        </authorList>
    </citation>
    <scope>NUCLEOTIDE SEQUENCE [LARGE SCALE GENOMIC DNA]</scope>
    <source>
        <tissue evidence="2">Whole gametophyte</tissue>
    </source>
</reference>
<keyword evidence="3" id="KW-1185">Reference proteome</keyword>
<accession>A0A176W8Z5</accession>
<evidence type="ECO:0000313" key="3">
    <source>
        <dbReference type="Proteomes" id="UP000077202"/>
    </source>
</evidence>
<evidence type="ECO:0000259" key="1">
    <source>
        <dbReference type="Pfam" id="PF07727"/>
    </source>
</evidence>
<dbReference type="CDD" id="cd09272">
    <property type="entry name" value="RNase_HI_RT_Ty1"/>
    <property type="match status" value="1"/>
</dbReference>
<organism evidence="2 3">
    <name type="scientific">Marchantia polymorpha subsp. ruderalis</name>
    <dbReference type="NCBI Taxonomy" id="1480154"/>
    <lineage>
        <taxon>Eukaryota</taxon>
        <taxon>Viridiplantae</taxon>
        <taxon>Streptophyta</taxon>
        <taxon>Embryophyta</taxon>
        <taxon>Marchantiophyta</taxon>
        <taxon>Marchantiopsida</taxon>
        <taxon>Marchantiidae</taxon>
        <taxon>Marchantiales</taxon>
        <taxon>Marchantiaceae</taxon>
        <taxon>Marchantia</taxon>
    </lineage>
</organism>
<dbReference type="EMBL" id="LVLJ01001444">
    <property type="protein sequence ID" value="OAE29570.1"/>
    <property type="molecule type" value="Genomic_DNA"/>
</dbReference>
<dbReference type="AlphaFoldDB" id="A0A176W8Z5"/>
<evidence type="ECO:0000313" key="2">
    <source>
        <dbReference type="EMBL" id="OAE29570.1"/>
    </source>
</evidence>
<comment type="caution">
    <text evidence="2">The sequence shown here is derived from an EMBL/GenBank/DDBJ whole genome shotgun (WGS) entry which is preliminary data.</text>
</comment>
<dbReference type="Pfam" id="PF07727">
    <property type="entry name" value="RVT_2"/>
    <property type="match status" value="1"/>
</dbReference>
<gene>
    <name evidence="2" type="ORF">AXG93_702s1240</name>
</gene>